<keyword evidence="3" id="KW-0031">Aminopeptidase</keyword>
<gene>
    <name evidence="3" type="ORF">FHX41_4697</name>
</gene>
<dbReference type="InterPro" id="IPR022742">
    <property type="entry name" value="Hydrolase_4"/>
</dbReference>
<comment type="caution">
    <text evidence="3">The sequence shown here is derived from an EMBL/GenBank/DDBJ whole genome shotgun (WGS) entry which is preliminary data.</text>
</comment>
<dbReference type="GO" id="GO:0004177">
    <property type="term" value="F:aminopeptidase activity"/>
    <property type="evidence" value="ECO:0007669"/>
    <property type="project" value="UniProtKB-KW"/>
</dbReference>
<evidence type="ECO:0000313" key="3">
    <source>
        <dbReference type="EMBL" id="TQM70949.1"/>
    </source>
</evidence>
<dbReference type="SUPFAM" id="SSF53474">
    <property type="entry name" value="alpha/beta-Hydrolases"/>
    <property type="match status" value="1"/>
</dbReference>
<dbReference type="OrthoDB" id="9798122at2"/>
<keyword evidence="3" id="KW-0378">Hydrolase</keyword>
<organism evidence="3 4">
    <name type="scientific">Actinomadura hallensis</name>
    <dbReference type="NCBI Taxonomy" id="337895"/>
    <lineage>
        <taxon>Bacteria</taxon>
        <taxon>Bacillati</taxon>
        <taxon>Actinomycetota</taxon>
        <taxon>Actinomycetes</taxon>
        <taxon>Streptosporangiales</taxon>
        <taxon>Thermomonosporaceae</taxon>
        <taxon>Actinomadura</taxon>
    </lineage>
</organism>
<evidence type="ECO:0000259" key="2">
    <source>
        <dbReference type="Pfam" id="PF12146"/>
    </source>
</evidence>
<dbReference type="EMBL" id="VFPO01000001">
    <property type="protein sequence ID" value="TQM70949.1"/>
    <property type="molecule type" value="Genomic_DNA"/>
</dbReference>
<protein>
    <submittedName>
        <fullName evidence="3">Serine aminopeptidase S33 family</fullName>
    </submittedName>
</protein>
<dbReference type="Pfam" id="PF12146">
    <property type="entry name" value="Hydrolase_4"/>
    <property type="match status" value="1"/>
</dbReference>
<dbReference type="Proteomes" id="UP000316706">
    <property type="component" value="Unassembled WGS sequence"/>
</dbReference>
<keyword evidence="4" id="KW-1185">Reference proteome</keyword>
<reference evidence="3 4" key="1">
    <citation type="submission" date="2019-06" db="EMBL/GenBank/DDBJ databases">
        <title>Sequencing the genomes of 1000 actinobacteria strains.</title>
        <authorList>
            <person name="Klenk H.-P."/>
        </authorList>
    </citation>
    <scope>NUCLEOTIDE SEQUENCE [LARGE SCALE GENOMIC DNA]</scope>
    <source>
        <strain evidence="3 4">DSM 45043</strain>
    </source>
</reference>
<accession>A0A543IK71</accession>
<dbReference type="InterPro" id="IPR005152">
    <property type="entry name" value="Lipase_secreted"/>
</dbReference>
<evidence type="ECO:0000256" key="1">
    <source>
        <dbReference type="SAM" id="SignalP"/>
    </source>
</evidence>
<name>A0A543IK71_9ACTN</name>
<feature type="chain" id="PRO_5021724519" evidence="1">
    <location>
        <begin position="28"/>
        <end position="404"/>
    </location>
</feature>
<dbReference type="RefSeq" id="WP_141972170.1">
    <property type="nucleotide sequence ID" value="NZ_VFPO01000001.1"/>
</dbReference>
<proteinExistence type="predicted"/>
<feature type="domain" description="Serine aminopeptidase S33" evidence="2">
    <location>
        <begin position="138"/>
        <end position="377"/>
    </location>
</feature>
<dbReference type="PIRSF" id="PIRSF029171">
    <property type="entry name" value="Esterase_LipA"/>
    <property type="match status" value="1"/>
</dbReference>
<dbReference type="GO" id="GO:0016042">
    <property type="term" value="P:lipid catabolic process"/>
    <property type="evidence" value="ECO:0007669"/>
    <property type="project" value="InterPro"/>
</dbReference>
<dbReference type="GO" id="GO:0004806">
    <property type="term" value="F:triacylglycerol lipase activity"/>
    <property type="evidence" value="ECO:0007669"/>
    <property type="project" value="InterPro"/>
</dbReference>
<feature type="signal peptide" evidence="1">
    <location>
        <begin position="1"/>
        <end position="27"/>
    </location>
</feature>
<sequence length="404" mass="42273">MRPIGSRALVRAVTAIMCAGTVGIAAAAGGGTPEANAAPAGAGHVPPGQRGALLTNRPLTNSAALPSAASNRYVEYVSEGVHGRRITVSGTVSVPKGTPPKGGWPVLSWAHGTTGVADACAPSASTPGGPARDYLSITEKYLDRWVANGFAVVQTDYEGLGTPGDHPYMNGVSHANTVVDMVRAARNADRRIGRDWFVAGHSQGGQATLYTAAARQTPRDVRLKGAVAIAPGSFMSQTAAYVKGGHPGADVALPFLFVLLNGARAAVPSFEPEELLTEDAARILEAGRTTACLAQLKELSADLPLDRVFRPGADLAEFERYYEAQEVLGLTLKVPTLVAQGTADVEVSPAATRQVLDDLCARYRGIAYREFEGATHRSAIDASFQASLEFARDLRAGRTPPSDC</sequence>
<keyword evidence="3" id="KW-0645">Protease</keyword>
<dbReference type="PANTHER" id="PTHR34853">
    <property type="match status" value="1"/>
</dbReference>
<keyword evidence="1" id="KW-0732">Signal</keyword>
<dbReference type="PANTHER" id="PTHR34853:SF1">
    <property type="entry name" value="LIPASE 5"/>
    <property type="match status" value="1"/>
</dbReference>
<dbReference type="AlphaFoldDB" id="A0A543IK71"/>
<dbReference type="InterPro" id="IPR029058">
    <property type="entry name" value="AB_hydrolase_fold"/>
</dbReference>
<evidence type="ECO:0000313" key="4">
    <source>
        <dbReference type="Proteomes" id="UP000316706"/>
    </source>
</evidence>
<dbReference type="Gene3D" id="3.40.50.1820">
    <property type="entry name" value="alpha/beta hydrolase"/>
    <property type="match status" value="2"/>
</dbReference>